<proteinExistence type="predicted"/>
<keyword evidence="2" id="KW-1185">Reference proteome</keyword>
<reference evidence="1" key="1">
    <citation type="submission" date="2018-11" db="EMBL/GenBank/DDBJ databases">
        <authorList>
            <consortium name="Pathogen Informatics"/>
        </authorList>
    </citation>
    <scope>NUCLEOTIDE SEQUENCE</scope>
</reference>
<dbReference type="Proteomes" id="UP000784294">
    <property type="component" value="Unassembled WGS sequence"/>
</dbReference>
<dbReference type="EMBL" id="CAAALY010046017">
    <property type="protein sequence ID" value="VEL20346.1"/>
    <property type="molecule type" value="Genomic_DNA"/>
</dbReference>
<organism evidence="1 2">
    <name type="scientific">Protopolystoma xenopodis</name>
    <dbReference type="NCBI Taxonomy" id="117903"/>
    <lineage>
        <taxon>Eukaryota</taxon>
        <taxon>Metazoa</taxon>
        <taxon>Spiralia</taxon>
        <taxon>Lophotrochozoa</taxon>
        <taxon>Platyhelminthes</taxon>
        <taxon>Monogenea</taxon>
        <taxon>Polyopisthocotylea</taxon>
        <taxon>Polystomatidea</taxon>
        <taxon>Polystomatidae</taxon>
        <taxon>Protopolystoma</taxon>
    </lineage>
</organism>
<dbReference type="AlphaFoldDB" id="A0A448WU69"/>
<accession>A0A448WU69</accession>
<protein>
    <submittedName>
        <fullName evidence="1">Uncharacterized protein</fullName>
    </submittedName>
</protein>
<sequence length="133" mass="15019">MHQRPHAQIKRNERDFLSLSCNASGSHPLRLQWLARFGPEPLLDAELQALLAQLPSFLRQQPAHIALTARSDWPAARQGTLGFGASRFERSQNEIEEDSKGDWLSSVLQSKESTSFIPVKKAFEQHGFSKPQK</sequence>
<name>A0A448WU69_9PLAT</name>
<evidence type="ECO:0000313" key="2">
    <source>
        <dbReference type="Proteomes" id="UP000784294"/>
    </source>
</evidence>
<gene>
    <name evidence="1" type="ORF">PXEA_LOCUS13786</name>
</gene>
<evidence type="ECO:0000313" key="1">
    <source>
        <dbReference type="EMBL" id="VEL20346.1"/>
    </source>
</evidence>
<comment type="caution">
    <text evidence="1">The sequence shown here is derived from an EMBL/GenBank/DDBJ whole genome shotgun (WGS) entry which is preliminary data.</text>
</comment>